<dbReference type="GO" id="GO:0006935">
    <property type="term" value="P:chemotaxis"/>
    <property type="evidence" value="ECO:0007669"/>
    <property type="project" value="InterPro"/>
</dbReference>
<dbReference type="PANTHER" id="PTHR22617">
    <property type="entry name" value="CHEMOTAXIS SENSOR HISTIDINE KINASE-RELATED"/>
    <property type="match status" value="1"/>
</dbReference>
<dbReference type="InterPro" id="IPR039315">
    <property type="entry name" value="CheW"/>
</dbReference>
<organism evidence="2 3">
    <name type="scientific">Kushneria phyllosphaerae</name>
    <dbReference type="NCBI Taxonomy" id="2100822"/>
    <lineage>
        <taxon>Bacteria</taxon>
        <taxon>Pseudomonadati</taxon>
        <taxon>Pseudomonadota</taxon>
        <taxon>Gammaproteobacteria</taxon>
        <taxon>Oceanospirillales</taxon>
        <taxon>Halomonadaceae</taxon>
        <taxon>Kushneria</taxon>
    </lineage>
</organism>
<proteinExistence type="predicted"/>
<dbReference type="PANTHER" id="PTHR22617:SF23">
    <property type="entry name" value="CHEMOTAXIS PROTEIN CHEW"/>
    <property type="match status" value="1"/>
</dbReference>
<dbReference type="Gene3D" id="2.30.30.40">
    <property type="entry name" value="SH3 Domains"/>
    <property type="match status" value="2"/>
</dbReference>
<reference evidence="3" key="1">
    <citation type="submission" date="2018-03" db="EMBL/GenBank/DDBJ databases">
        <authorList>
            <person name="Navarro De La Torre S."/>
        </authorList>
    </citation>
    <scope>NUCLEOTIDE SEQUENCE [LARGE SCALE GENOMIC DNA]</scope>
    <source>
        <strain evidence="3">EAod3</strain>
    </source>
</reference>
<dbReference type="InterPro" id="IPR036061">
    <property type="entry name" value="CheW-like_dom_sf"/>
</dbReference>
<dbReference type="GO" id="GO:0007165">
    <property type="term" value="P:signal transduction"/>
    <property type="evidence" value="ECO:0007669"/>
    <property type="project" value="InterPro"/>
</dbReference>
<dbReference type="SUPFAM" id="SSF50341">
    <property type="entry name" value="CheW-like"/>
    <property type="match status" value="3"/>
</dbReference>
<dbReference type="CDD" id="cd00588">
    <property type="entry name" value="CheW_like"/>
    <property type="match status" value="1"/>
</dbReference>
<feature type="domain" description="CheW-like" evidence="1">
    <location>
        <begin position="3"/>
        <end position="145"/>
    </location>
</feature>
<dbReference type="SMART" id="SM00260">
    <property type="entry name" value="CheW"/>
    <property type="match status" value="2"/>
</dbReference>
<evidence type="ECO:0000259" key="1">
    <source>
        <dbReference type="PROSITE" id="PS50851"/>
    </source>
</evidence>
<evidence type="ECO:0000313" key="3">
    <source>
        <dbReference type="Proteomes" id="UP000244934"/>
    </source>
</evidence>
<sequence>MSPESFGVLGIGQSNVALSTDAIREVVALPHALTPAPMAPAFALGAFRLRDELIPVIDLGRLLQLDDSEGPRESADQIAIVRWQEGYFGLRVDTVHGIAHVSSEHLQTLGSASSEAPPLTPAAFTDGDRLVYVLDLDALFALPGMILARASLHDVEQDARARKDADQRIGTERALLIDCGGIRLSLPAAMVREIQPLGTLSAPVMDIPGFMGTTALRRQTMPVFDPLVLAGHEDIRRPEGRLMVVITAREQPLALCVDQVIRMMTYGAHDVMALAEAHDNPEAAIAGMIHHPQLGESLLVDAARFAGEADVLTLAAMYIARKTPETSGTSSPPTQVPYRRFAFVHFDAFGQFVTPLEQLSEVIAMPDSFTPSASIDEGWTGTMAHRGQAISLVDLRELLNTPHDTPATDVLIVDCGEYRVGFMIDNARHIEYLDAPADSLIIRWRGEQESGTPPIEQCKRLIVVGTGAGKKIMSVLCLETLAVLLVDINASHNCTMIDAASPALSA</sequence>
<dbReference type="EMBL" id="ONZI01000002">
    <property type="protein sequence ID" value="SPJ33846.1"/>
    <property type="molecule type" value="Genomic_DNA"/>
</dbReference>
<evidence type="ECO:0000313" key="2">
    <source>
        <dbReference type="EMBL" id="SPJ33846.1"/>
    </source>
</evidence>
<dbReference type="Proteomes" id="UP000244934">
    <property type="component" value="Unassembled WGS sequence"/>
</dbReference>
<dbReference type="AlphaFoldDB" id="A0A2R8CLR9"/>
<feature type="domain" description="CheW-like" evidence="1">
    <location>
        <begin position="338"/>
        <end position="487"/>
    </location>
</feature>
<dbReference type="Gene3D" id="2.40.50.180">
    <property type="entry name" value="CheA-289, Domain 4"/>
    <property type="match status" value="3"/>
</dbReference>
<dbReference type="PROSITE" id="PS50851">
    <property type="entry name" value="CHEW"/>
    <property type="match status" value="3"/>
</dbReference>
<name>A0A2R8CLR9_9GAMM</name>
<dbReference type="InterPro" id="IPR002545">
    <property type="entry name" value="CheW-lke_dom"/>
</dbReference>
<dbReference type="GO" id="GO:0005829">
    <property type="term" value="C:cytosol"/>
    <property type="evidence" value="ECO:0007669"/>
    <property type="project" value="TreeGrafter"/>
</dbReference>
<dbReference type="RefSeq" id="WP_165814214.1">
    <property type="nucleotide sequence ID" value="NZ_ONZI01000002.1"/>
</dbReference>
<keyword evidence="3" id="KW-1185">Reference proteome</keyword>
<protein>
    <submittedName>
        <fullName evidence="2">Chemotaxis protein CheW</fullName>
    </submittedName>
</protein>
<dbReference type="Pfam" id="PF01584">
    <property type="entry name" value="CheW"/>
    <property type="match status" value="3"/>
</dbReference>
<gene>
    <name evidence="2" type="primary">cheW_1</name>
    <name evidence="2" type="ORF">KSP9073_01870</name>
</gene>
<feature type="domain" description="CheW-like" evidence="1">
    <location>
        <begin position="171"/>
        <end position="311"/>
    </location>
</feature>
<accession>A0A2R8CLR9</accession>